<evidence type="ECO:0000313" key="1">
    <source>
        <dbReference type="EMBL" id="DBA04225.1"/>
    </source>
</evidence>
<evidence type="ECO:0000313" key="2">
    <source>
        <dbReference type="Proteomes" id="UP001146120"/>
    </source>
</evidence>
<dbReference type="Proteomes" id="UP001146120">
    <property type="component" value="Unassembled WGS sequence"/>
</dbReference>
<dbReference type="EMBL" id="DAKRPA010000010">
    <property type="protein sequence ID" value="DBA04225.1"/>
    <property type="molecule type" value="Genomic_DNA"/>
</dbReference>
<name>A0AAV2ZE25_9STRA</name>
<organism evidence="1 2">
    <name type="scientific">Lagenidium giganteum</name>
    <dbReference type="NCBI Taxonomy" id="4803"/>
    <lineage>
        <taxon>Eukaryota</taxon>
        <taxon>Sar</taxon>
        <taxon>Stramenopiles</taxon>
        <taxon>Oomycota</taxon>
        <taxon>Peronosporomycetes</taxon>
        <taxon>Pythiales</taxon>
        <taxon>Pythiaceae</taxon>
    </lineage>
</organism>
<gene>
    <name evidence="1" type="ORF">N0F65_009460</name>
</gene>
<accession>A0AAV2ZE25</accession>
<dbReference type="AlphaFoldDB" id="A0AAV2ZE25"/>
<comment type="caution">
    <text evidence="1">The sequence shown here is derived from an EMBL/GenBank/DDBJ whole genome shotgun (WGS) entry which is preliminary data.</text>
</comment>
<sequence>MKIAQSPGPPAIATDIDAVKDRWIRHRSMIFDMGIPFSWLRFASSLMSIGLLCTDVVRSTPGIRSYKSIPGAVVIEPDTLETYGPWAYDVQMLSSEDKNDTVGIWSYKFDTTSISWRAFAQHLNVTSFPDCLHYNSDCTSATINQTIAFKMIDELVEQTVAYCSTEQQKRAAPSSITVRSEALLLAAGHHYLLTKLFVTPLRRTHQAVHFPASLVMRERSINVCAFRGFRPHFCHDLWQNFNRSSNTGWYSFGHIAKDIQSKLHELKTHNPGSVVDLTVLSSREDTMLNVGGLTQGACPKVDVSTVMRVRSCRNVLTADSCTTKLVRDHRYETDQCTSNATDWFPMVRAIRITAQVYFIARVLLLLWGCVLARSQEAAYENATWLALARAGLRTFARVPAQGIVYGSPLPILLYTIAYWIDTPIAYQIIANRMCDIDGNVVKLGLKELTWLMAVQMRNVWVLGLMLQLGVSLMSRRGWTPPQGIIGLPEFSLSSVSAFTALGQLQFHQLRDTRILNLFEIGSSPDRLAAMRAFGTPLLWGSVISEGVFVDTKMLLAMFCVVVGTYVVTRLALNSWVPMSRTFVPYSAGVLWPVVAFSVNWGADFFPVTEAPKLSRFSSGRSILSRFSSRFGSNHVQALTSSRTQSMMILKAKWPRNRKKRLEVAHLELSNVHARSDDGHGVVAMMNLFAMTDPLVWLRLRWIGGHRICYMRNKDTGAYCCLPYATYADRVDCEIPWYRMEVVAVKWSTEMTWSELLHCG</sequence>
<reference evidence="1" key="2">
    <citation type="journal article" date="2023" name="Microbiol Resour">
        <title>Decontamination and Annotation of the Draft Genome Sequence of the Oomycete Lagenidium giganteum ARSEF 373.</title>
        <authorList>
            <person name="Morgan W.R."/>
            <person name="Tartar A."/>
        </authorList>
    </citation>
    <scope>NUCLEOTIDE SEQUENCE</scope>
    <source>
        <strain evidence="1">ARSEF 373</strain>
    </source>
</reference>
<protein>
    <submittedName>
        <fullName evidence="1">Uncharacterized protein</fullName>
    </submittedName>
</protein>
<proteinExistence type="predicted"/>
<reference evidence="1" key="1">
    <citation type="submission" date="2022-11" db="EMBL/GenBank/DDBJ databases">
        <authorList>
            <person name="Morgan W.R."/>
            <person name="Tartar A."/>
        </authorList>
    </citation>
    <scope>NUCLEOTIDE SEQUENCE</scope>
    <source>
        <strain evidence="1">ARSEF 373</strain>
    </source>
</reference>
<keyword evidence="2" id="KW-1185">Reference proteome</keyword>